<sequence length="97" mass="10707">MTHAADVYLTCGIRAADNGRLYLRVDDHDAVLPLPCRSDACEESGRGLLIVAVLIGEWGVDLTGPGKSTWARYPKWHRLCRPAQFSQGMPRTAVTVR</sequence>
<dbReference type="EMBL" id="BAABHS010000001">
    <property type="protein sequence ID" value="GAA4945535.1"/>
    <property type="molecule type" value="Genomic_DNA"/>
</dbReference>
<evidence type="ECO:0000313" key="2">
    <source>
        <dbReference type="Proteomes" id="UP001500466"/>
    </source>
</evidence>
<evidence type="ECO:0008006" key="3">
    <source>
        <dbReference type="Google" id="ProtNLM"/>
    </source>
</evidence>
<dbReference type="Proteomes" id="UP001500466">
    <property type="component" value="Unassembled WGS sequence"/>
</dbReference>
<gene>
    <name evidence="1" type="ORF">GCM10023205_01490</name>
</gene>
<dbReference type="InterPro" id="IPR036890">
    <property type="entry name" value="HATPase_C_sf"/>
</dbReference>
<accession>A0ABP9GN99</accession>
<protein>
    <recommendedName>
        <fullName evidence="3">Histidine kinase-like ATPase domain-containing protein</fullName>
    </recommendedName>
</protein>
<evidence type="ECO:0000313" key="1">
    <source>
        <dbReference type="EMBL" id="GAA4945535.1"/>
    </source>
</evidence>
<organism evidence="1 2">
    <name type="scientific">Yinghuangia aomiensis</name>
    <dbReference type="NCBI Taxonomy" id="676205"/>
    <lineage>
        <taxon>Bacteria</taxon>
        <taxon>Bacillati</taxon>
        <taxon>Actinomycetota</taxon>
        <taxon>Actinomycetes</taxon>
        <taxon>Kitasatosporales</taxon>
        <taxon>Streptomycetaceae</taxon>
        <taxon>Yinghuangia</taxon>
    </lineage>
</organism>
<name>A0ABP9GN99_9ACTN</name>
<reference evidence="2" key="1">
    <citation type="journal article" date="2019" name="Int. J. Syst. Evol. Microbiol.">
        <title>The Global Catalogue of Microorganisms (GCM) 10K type strain sequencing project: providing services to taxonomists for standard genome sequencing and annotation.</title>
        <authorList>
            <consortium name="The Broad Institute Genomics Platform"/>
            <consortium name="The Broad Institute Genome Sequencing Center for Infectious Disease"/>
            <person name="Wu L."/>
            <person name="Ma J."/>
        </authorList>
    </citation>
    <scope>NUCLEOTIDE SEQUENCE [LARGE SCALE GENOMIC DNA]</scope>
    <source>
        <strain evidence="2">JCM 17986</strain>
    </source>
</reference>
<comment type="caution">
    <text evidence="1">The sequence shown here is derived from an EMBL/GenBank/DDBJ whole genome shotgun (WGS) entry which is preliminary data.</text>
</comment>
<keyword evidence="2" id="KW-1185">Reference proteome</keyword>
<proteinExistence type="predicted"/>
<dbReference type="Gene3D" id="3.30.565.10">
    <property type="entry name" value="Histidine kinase-like ATPase, C-terminal domain"/>
    <property type="match status" value="1"/>
</dbReference>